<evidence type="ECO:0000256" key="1">
    <source>
        <dbReference type="ARBA" id="ARBA00004496"/>
    </source>
</evidence>
<dbReference type="Pfam" id="PF01132">
    <property type="entry name" value="EFP"/>
    <property type="match status" value="1"/>
</dbReference>
<dbReference type="GO" id="GO:0003746">
    <property type="term" value="F:translation elongation factor activity"/>
    <property type="evidence" value="ECO:0007669"/>
    <property type="project" value="UniProtKB-UniRule"/>
</dbReference>
<dbReference type="UniPathway" id="UPA00345"/>
<keyword evidence="6 8" id="KW-0648">Protein biosynthesis</keyword>
<protein>
    <recommendedName>
        <fullName evidence="8 9">Elongation factor P</fullName>
        <shortName evidence="8">EF-P</shortName>
    </recommendedName>
</protein>
<dbReference type="GO" id="GO:0005829">
    <property type="term" value="C:cytosol"/>
    <property type="evidence" value="ECO:0007669"/>
    <property type="project" value="UniProtKB-ARBA"/>
</dbReference>
<dbReference type="GO" id="GO:0043043">
    <property type="term" value="P:peptide biosynthetic process"/>
    <property type="evidence" value="ECO:0007669"/>
    <property type="project" value="InterPro"/>
</dbReference>
<evidence type="ECO:0000256" key="3">
    <source>
        <dbReference type="ARBA" id="ARBA00009479"/>
    </source>
</evidence>
<evidence type="ECO:0000313" key="14">
    <source>
        <dbReference type="Proteomes" id="UP000061704"/>
    </source>
</evidence>
<dbReference type="CDD" id="cd04470">
    <property type="entry name" value="S1_EF-P_repeat_1"/>
    <property type="match status" value="1"/>
</dbReference>
<dbReference type="InterPro" id="IPR015365">
    <property type="entry name" value="Elong-fact-P_C"/>
</dbReference>
<evidence type="ECO:0000259" key="11">
    <source>
        <dbReference type="SMART" id="SM00841"/>
    </source>
</evidence>
<proteinExistence type="inferred from homology"/>
<evidence type="ECO:0000256" key="10">
    <source>
        <dbReference type="RuleBase" id="RU004389"/>
    </source>
</evidence>
<dbReference type="SMART" id="SM00841">
    <property type="entry name" value="Elong-fact-P_C"/>
    <property type="match status" value="1"/>
</dbReference>
<evidence type="ECO:0000256" key="7">
    <source>
        <dbReference type="ARBA" id="ARBA00023278"/>
    </source>
</evidence>
<dbReference type="InterPro" id="IPR012340">
    <property type="entry name" value="NA-bd_OB-fold"/>
</dbReference>
<name>C5WCH0_9ENTR</name>
<dbReference type="Gene3D" id="2.30.30.30">
    <property type="match status" value="1"/>
</dbReference>
<dbReference type="PIRSF" id="PIRSF005901">
    <property type="entry name" value="EF-P"/>
    <property type="match status" value="1"/>
</dbReference>
<dbReference type="FunFam" id="2.40.50.140:FF:000009">
    <property type="entry name" value="Elongation factor P"/>
    <property type="match status" value="1"/>
</dbReference>
<dbReference type="NCBIfam" id="NF001810">
    <property type="entry name" value="PRK00529.1"/>
    <property type="match status" value="1"/>
</dbReference>
<dbReference type="FunFam" id="2.40.50.140:FF:000004">
    <property type="entry name" value="Elongation factor P"/>
    <property type="match status" value="1"/>
</dbReference>
<dbReference type="NCBIfam" id="TIGR00038">
    <property type="entry name" value="efp"/>
    <property type="match status" value="1"/>
</dbReference>
<dbReference type="InterPro" id="IPR014722">
    <property type="entry name" value="Rib_uL2_dom2"/>
</dbReference>
<keyword evidence="4 8" id="KW-0963">Cytoplasm</keyword>
<evidence type="ECO:0000256" key="4">
    <source>
        <dbReference type="ARBA" id="ARBA00022490"/>
    </source>
</evidence>
<evidence type="ECO:0000256" key="8">
    <source>
        <dbReference type="HAMAP-Rule" id="MF_00141"/>
    </source>
</evidence>
<dbReference type="InterPro" id="IPR013185">
    <property type="entry name" value="Transl_elong_KOW-like"/>
</dbReference>
<dbReference type="RefSeq" id="WP_041068877.1">
    <property type="nucleotide sequence ID" value="NZ_AP010872.1"/>
</dbReference>
<gene>
    <name evidence="8 13" type="primary">efp</name>
    <name evidence="13" type="ORF">ICMP_165</name>
</gene>
<evidence type="ECO:0000256" key="6">
    <source>
        <dbReference type="ARBA" id="ARBA00022917"/>
    </source>
</evidence>
<keyword evidence="7 8" id="KW-0379">Hydroxylation</keyword>
<organism evidence="13 14">
    <name type="scientific">Candidatus Ishikawaella capsulata Mpkobe</name>
    <dbReference type="NCBI Taxonomy" id="476281"/>
    <lineage>
        <taxon>Bacteria</taxon>
        <taxon>Pseudomonadati</taxon>
        <taxon>Pseudomonadota</taxon>
        <taxon>Gammaproteobacteria</taxon>
        <taxon>Enterobacterales</taxon>
        <taxon>Enterobacteriaceae</taxon>
        <taxon>Candidatus Ishikawella</taxon>
    </lineage>
</organism>
<evidence type="ECO:0000256" key="2">
    <source>
        <dbReference type="ARBA" id="ARBA00004815"/>
    </source>
</evidence>
<dbReference type="Pfam" id="PF08207">
    <property type="entry name" value="EFP_N"/>
    <property type="match status" value="1"/>
</dbReference>
<comment type="PTM">
    <text evidence="8">May be beta-lysylated on the epsilon-amino group of Lys-34 by the combined action of EpmA and EpmB, and then hydroxylated on the C5 position of the same residue by EpmC (if this protein is present). Lysylation is critical for the stimulatory effect of EF-P on peptide-bond formation. The lysylation moiety may extend toward the peptidyltransferase center and stabilize the terminal 3-CCA end of the tRNA. Hydroxylation of the C5 position on Lys-34 may allow additional potential stabilizing hydrogen-bond interactions with the P-tRNA.</text>
</comment>
<dbReference type="InterPro" id="IPR020599">
    <property type="entry name" value="Transl_elong_fac_P/YeiP"/>
</dbReference>
<dbReference type="PANTHER" id="PTHR30053:SF12">
    <property type="entry name" value="ELONGATION FACTOR P (EF-P) FAMILY PROTEIN"/>
    <property type="match status" value="1"/>
</dbReference>
<dbReference type="EMBL" id="AP010872">
    <property type="protein sequence ID" value="BAH83026.1"/>
    <property type="molecule type" value="Genomic_DNA"/>
</dbReference>
<dbReference type="SUPFAM" id="SSF50104">
    <property type="entry name" value="Translation proteins SH3-like domain"/>
    <property type="match status" value="1"/>
</dbReference>
<dbReference type="InterPro" id="IPR001059">
    <property type="entry name" value="Transl_elong_P/YeiP_cen"/>
</dbReference>
<feature type="domain" description="Elongation factor P C-terminal" evidence="11">
    <location>
        <begin position="131"/>
        <end position="186"/>
    </location>
</feature>
<dbReference type="Pfam" id="PF09285">
    <property type="entry name" value="Elong-fact-P_C"/>
    <property type="match status" value="1"/>
</dbReference>
<dbReference type="HOGENOM" id="CLU_074944_0_0_6"/>
<evidence type="ECO:0000256" key="5">
    <source>
        <dbReference type="ARBA" id="ARBA00022768"/>
    </source>
</evidence>
<comment type="subcellular location">
    <subcellularLocation>
        <location evidence="1 8">Cytoplasm</location>
    </subcellularLocation>
</comment>
<feature type="domain" description="Translation elongation factor P/YeiP central" evidence="12">
    <location>
        <begin position="69"/>
        <end position="123"/>
    </location>
</feature>
<dbReference type="STRING" id="476281.ICMP_165"/>
<dbReference type="Gene3D" id="2.40.50.140">
    <property type="entry name" value="Nucleic acid-binding proteins"/>
    <property type="match status" value="2"/>
</dbReference>
<evidence type="ECO:0000259" key="12">
    <source>
        <dbReference type="SMART" id="SM01185"/>
    </source>
</evidence>
<comment type="similarity">
    <text evidence="3 8 10">Belongs to the elongation factor P family.</text>
</comment>
<dbReference type="FunFam" id="2.30.30.30:FF:000003">
    <property type="entry name" value="Elongation factor P"/>
    <property type="match status" value="1"/>
</dbReference>
<dbReference type="AlphaFoldDB" id="C5WCH0"/>
<evidence type="ECO:0000256" key="9">
    <source>
        <dbReference type="NCBIfam" id="TIGR00038"/>
    </source>
</evidence>
<keyword evidence="14" id="KW-1185">Reference proteome</keyword>
<dbReference type="CDD" id="cd05794">
    <property type="entry name" value="S1_EF-P_repeat_2"/>
    <property type="match status" value="1"/>
</dbReference>
<dbReference type="SUPFAM" id="SSF50249">
    <property type="entry name" value="Nucleic acid-binding proteins"/>
    <property type="match status" value="2"/>
</dbReference>
<comment type="function">
    <text evidence="8">Involved in peptide bond synthesis. Alleviates ribosome stalling that occurs when 3 or more consecutive Pro residues or the sequence PPG is present in a protein, possibly by augmenting the peptidyl transferase activity of the ribosome. Modification of Lys-34 is required for alleviation.</text>
</comment>
<dbReference type="Proteomes" id="UP000061704">
    <property type="component" value="Chromosome"/>
</dbReference>
<accession>C5WCH0</accession>
<dbReference type="OrthoDB" id="9801844at2"/>
<dbReference type="HAMAP" id="MF_00141">
    <property type="entry name" value="EF_P"/>
    <property type="match status" value="1"/>
</dbReference>
<dbReference type="InterPro" id="IPR011768">
    <property type="entry name" value="Transl_elongation_fac_P"/>
</dbReference>
<keyword evidence="5 8" id="KW-0251">Elongation factor</keyword>
<comment type="pathway">
    <text evidence="2 8">Protein biosynthesis; polypeptide chain elongation.</text>
</comment>
<dbReference type="PANTHER" id="PTHR30053">
    <property type="entry name" value="ELONGATION FACTOR P"/>
    <property type="match status" value="1"/>
</dbReference>
<dbReference type="InterPro" id="IPR008991">
    <property type="entry name" value="Translation_prot_SH3-like_sf"/>
</dbReference>
<sequence length="189" mass="21789">MTTYSSSHLRNGIKILYYNEPYVIESSEFVKPGKGQAFTRVKMRRLLTGTRIEKTFKSTDLFEKANVIEIILNYSYKDARFFYFMHPETFEFYQIESKILENIHKWLQPNAECVVTLWNDKVIVVQPPNFIISKVINTDPGIKGDTAASVNKLAILETGAIVKVPLFVQVNEVIRVDTRSGEYVSRVKL</sequence>
<evidence type="ECO:0000313" key="13">
    <source>
        <dbReference type="EMBL" id="BAH83026.1"/>
    </source>
</evidence>
<feature type="modified residue" description="N6-(3,6-diaminohexanoyl)-5-hydroxylysine" evidence="8">
    <location>
        <position position="34"/>
    </location>
</feature>
<dbReference type="KEGG" id="icp:ICMP_165"/>
<reference evidence="13 14" key="1">
    <citation type="journal article" date="2011" name="Genome Biol. Evol.">
        <title>Reductive evolution of bacterial genome in insect gut environment.</title>
        <authorList>
            <person name="Nikoh N."/>
            <person name="Hosokawa T."/>
            <person name="Ohshima K."/>
            <person name="Hattori M."/>
            <person name="Fukatsu T."/>
        </authorList>
    </citation>
    <scope>NUCLEOTIDE SEQUENCE [LARGE SCALE GENOMIC DNA]</scope>
    <source>
        <strain evidence="13 14">Mpkobe</strain>
    </source>
</reference>
<dbReference type="SMART" id="SM01185">
    <property type="entry name" value="EFP"/>
    <property type="match status" value="1"/>
</dbReference>